<feature type="chain" id="PRO_5046627398" evidence="3">
    <location>
        <begin position="25"/>
        <end position="378"/>
    </location>
</feature>
<dbReference type="PROSITE" id="PS51257">
    <property type="entry name" value="PROKAR_LIPOPROTEIN"/>
    <property type="match status" value="1"/>
</dbReference>
<comment type="similarity">
    <text evidence="2">Belongs to the membrane fusion protein (MFP) (TC 8.A.1) family.</text>
</comment>
<feature type="domain" description="Multidrug resistance protein MdtA-like barrel-sandwich hybrid" evidence="4">
    <location>
        <begin position="68"/>
        <end position="192"/>
    </location>
</feature>
<dbReference type="Gene3D" id="2.40.420.20">
    <property type="match status" value="1"/>
</dbReference>
<evidence type="ECO:0000313" key="8">
    <source>
        <dbReference type="Proteomes" id="UP001244787"/>
    </source>
</evidence>
<evidence type="ECO:0000256" key="2">
    <source>
        <dbReference type="ARBA" id="ARBA00009477"/>
    </source>
</evidence>
<dbReference type="EMBL" id="JAUGQQ010000001">
    <property type="protein sequence ID" value="MDN3723008.1"/>
    <property type="molecule type" value="Genomic_DNA"/>
</dbReference>
<keyword evidence="3" id="KW-0732">Signal</keyword>
<dbReference type="Pfam" id="PF25967">
    <property type="entry name" value="RND-MFP_C"/>
    <property type="match status" value="1"/>
</dbReference>
<feature type="domain" description="Multidrug resistance protein MdtA-like C-terminal permuted SH3" evidence="6">
    <location>
        <begin position="292"/>
        <end position="351"/>
    </location>
</feature>
<evidence type="ECO:0000313" key="7">
    <source>
        <dbReference type="EMBL" id="MDN3723008.1"/>
    </source>
</evidence>
<sequence>MKKKNLIYSLPIILGVLLLFSSCGDDKNAQQAQMAQRAPMLPVVAIPTKTVTAYTTYPTSIEGITNSQVQAKISGYITDVLVDEGQKVKKGQTLFRLETQTLSQDAGAARANVNAAQVEVDKLKPLVEKNIISKVQLETAKAKLEQAKSGYNSIAANIDYGNIKSPVDGYVGSINLRKGALVSPSSQIPLTTVADISQVYAYFSMNEKEYLDFIQNAEGETIEEKIEKFPKVQLVLANGSLYEKEGTIETINSQVNPNTGTISFRAVFDNPSRILTNGNSGKIKVPKVFTEAIVVPQEATFEQQGSVYVYKVGQDSTATSTKINVVADVENLFVIDAGLEKGDKIVAKGANKLRGNTKIVPQEMPFDSIAKPIEKVFR</sequence>
<accession>A0ABT8DIH8</accession>
<reference evidence="7 8" key="1">
    <citation type="submission" date="2023-06" db="EMBL/GenBank/DDBJ databases">
        <authorList>
            <person name="Ye Y.-Q."/>
            <person name="Du Z.-J."/>
        </authorList>
    </citation>
    <scope>NUCLEOTIDE SEQUENCE [LARGE SCALE GENOMIC DNA]</scope>
    <source>
        <strain evidence="7 8">SDUM287046</strain>
    </source>
</reference>
<keyword evidence="8" id="KW-1185">Reference proteome</keyword>
<evidence type="ECO:0000259" key="5">
    <source>
        <dbReference type="Pfam" id="PF25944"/>
    </source>
</evidence>
<evidence type="ECO:0000259" key="6">
    <source>
        <dbReference type="Pfam" id="PF25967"/>
    </source>
</evidence>
<dbReference type="InterPro" id="IPR006143">
    <property type="entry name" value="RND_pump_MFP"/>
</dbReference>
<dbReference type="InterPro" id="IPR058626">
    <property type="entry name" value="MdtA-like_b-barrel"/>
</dbReference>
<dbReference type="Pfam" id="PF25917">
    <property type="entry name" value="BSH_RND"/>
    <property type="match status" value="1"/>
</dbReference>
<comment type="caution">
    <text evidence="7">The sequence shown here is derived from an EMBL/GenBank/DDBJ whole genome shotgun (WGS) entry which is preliminary data.</text>
</comment>
<feature type="domain" description="Multidrug resistance protein MdtA-like beta-barrel" evidence="5">
    <location>
        <begin position="221"/>
        <end position="278"/>
    </location>
</feature>
<comment type="subcellular location">
    <subcellularLocation>
        <location evidence="1">Cell envelope</location>
    </subcellularLocation>
</comment>
<evidence type="ECO:0000256" key="3">
    <source>
        <dbReference type="SAM" id="SignalP"/>
    </source>
</evidence>
<dbReference type="RefSeq" id="WP_290253089.1">
    <property type="nucleotide sequence ID" value="NZ_JAUGQQ010000001.1"/>
</dbReference>
<evidence type="ECO:0000259" key="4">
    <source>
        <dbReference type="Pfam" id="PF25917"/>
    </source>
</evidence>
<organism evidence="7 8">
    <name type="scientific">Aequorivita aurantiaca</name>
    <dbReference type="NCBI Taxonomy" id="3053356"/>
    <lineage>
        <taxon>Bacteria</taxon>
        <taxon>Pseudomonadati</taxon>
        <taxon>Bacteroidota</taxon>
        <taxon>Flavobacteriia</taxon>
        <taxon>Flavobacteriales</taxon>
        <taxon>Flavobacteriaceae</taxon>
        <taxon>Aequorivita</taxon>
    </lineage>
</organism>
<dbReference type="SUPFAM" id="SSF111369">
    <property type="entry name" value="HlyD-like secretion proteins"/>
    <property type="match status" value="1"/>
</dbReference>
<dbReference type="Gene3D" id="2.40.50.100">
    <property type="match status" value="1"/>
</dbReference>
<name>A0ABT8DIH8_9FLAO</name>
<dbReference type="Pfam" id="PF25944">
    <property type="entry name" value="Beta-barrel_RND"/>
    <property type="match status" value="1"/>
</dbReference>
<dbReference type="InterPro" id="IPR058627">
    <property type="entry name" value="MdtA-like_C"/>
</dbReference>
<dbReference type="PANTHER" id="PTHR30158">
    <property type="entry name" value="ACRA/E-RELATED COMPONENT OF DRUG EFFLUX TRANSPORTER"/>
    <property type="match status" value="1"/>
</dbReference>
<dbReference type="Gene3D" id="2.40.30.170">
    <property type="match status" value="1"/>
</dbReference>
<gene>
    <name evidence="7" type="ORF">QRD02_01320</name>
</gene>
<protein>
    <submittedName>
        <fullName evidence="7">Efflux RND transporter periplasmic adaptor subunit</fullName>
    </submittedName>
</protein>
<dbReference type="NCBIfam" id="TIGR01730">
    <property type="entry name" value="RND_mfp"/>
    <property type="match status" value="1"/>
</dbReference>
<evidence type="ECO:0000256" key="1">
    <source>
        <dbReference type="ARBA" id="ARBA00004196"/>
    </source>
</evidence>
<dbReference type="InterPro" id="IPR058625">
    <property type="entry name" value="MdtA-like_BSH"/>
</dbReference>
<proteinExistence type="inferred from homology"/>
<dbReference type="Gene3D" id="1.10.287.470">
    <property type="entry name" value="Helix hairpin bin"/>
    <property type="match status" value="1"/>
</dbReference>
<feature type="signal peptide" evidence="3">
    <location>
        <begin position="1"/>
        <end position="24"/>
    </location>
</feature>
<dbReference type="Proteomes" id="UP001244787">
    <property type="component" value="Unassembled WGS sequence"/>
</dbReference>
<dbReference type="PANTHER" id="PTHR30158:SF23">
    <property type="entry name" value="MULTIDRUG RESISTANCE PROTEIN MEXA"/>
    <property type="match status" value="1"/>
</dbReference>